<feature type="domain" description="Telomerase activating protein Est1-like N-terminal" evidence="3">
    <location>
        <begin position="70"/>
        <end position="193"/>
    </location>
</feature>
<dbReference type="EMBL" id="JAUJYN010000003">
    <property type="protein sequence ID" value="KAK1276523.1"/>
    <property type="molecule type" value="Genomic_DNA"/>
</dbReference>
<evidence type="ECO:0000313" key="5">
    <source>
        <dbReference type="Proteomes" id="UP001179952"/>
    </source>
</evidence>
<dbReference type="AlphaFoldDB" id="A0AAV9BIE0"/>
<feature type="domain" description="DNA/RNA-binding" evidence="2">
    <location>
        <begin position="206"/>
        <end position="541"/>
    </location>
</feature>
<evidence type="ECO:0000259" key="3">
    <source>
        <dbReference type="Pfam" id="PF10374"/>
    </source>
</evidence>
<dbReference type="GO" id="GO:0042162">
    <property type="term" value="F:telomeric DNA binding"/>
    <property type="evidence" value="ECO:0007669"/>
    <property type="project" value="TreeGrafter"/>
</dbReference>
<evidence type="ECO:0000313" key="4">
    <source>
        <dbReference type="EMBL" id="KAK1276523.1"/>
    </source>
</evidence>
<evidence type="ECO:0000259" key="2">
    <source>
        <dbReference type="Pfam" id="PF10373"/>
    </source>
</evidence>
<dbReference type="GO" id="GO:0000184">
    <property type="term" value="P:nuclear-transcribed mRNA catabolic process, nonsense-mediated decay"/>
    <property type="evidence" value="ECO:0007669"/>
    <property type="project" value="TreeGrafter"/>
</dbReference>
<dbReference type="Pfam" id="PF10374">
    <property type="entry name" value="EST1"/>
    <property type="match status" value="1"/>
</dbReference>
<gene>
    <name evidence="4" type="ORF">QJS04_geneDACA001534</name>
</gene>
<dbReference type="PANTHER" id="PTHR15696">
    <property type="entry name" value="SMG-7 SUPPRESSOR WITH MORPHOLOGICAL EFFECT ON GENITALIA PROTEIN 7"/>
    <property type="match status" value="1"/>
</dbReference>
<dbReference type="InterPro" id="IPR045153">
    <property type="entry name" value="Est1/Ebs1-like"/>
</dbReference>
<dbReference type="GO" id="GO:0005697">
    <property type="term" value="C:telomerase holoenzyme complex"/>
    <property type="evidence" value="ECO:0007669"/>
    <property type="project" value="TreeGrafter"/>
</dbReference>
<protein>
    <submittedName>
        <fullName evidence="4">Protein SMG7</fullName>
    </submittedName>
</protein>
<accession>A0AAV9BIE0</accession>
<name>A0AAV9BIE0_ACOGR</name>
<dbReference type="Gene3D" id="1.25.40.10">
    <property type="entry name" value="Tetratricopeptide repeat domain"/>
    <property type="match status" value="1"/>
</dbReference>
<dbReference type="InterPro" id="IPR018834">
    <property type="entry name" value="DNA/RNA-bd_Est1-type"/>
</dbReference>
<proteinExistence type="predicted"/>
<keyword evidence="5" id="KW-1185">Reference proteome</keyword>
<keyword evidence="1" id="KW-0677">Repeat</keyword>
<evidence type="ECO:0000256" key="1">
    <source>
        <dbReference type="ARBA" id="ARBA00022737"/>
    </source>
</evidence>
<dbReference type="Proteomes" id="UP001179952">
    <property type="component" value="Unassembled WGS sequence"/>
</dbReference>
<dbReference type="FunFam" id="1.25.40.10:FF:000225">
    <property type="entry name" value="Protein SMG7"/>
    <property type="match status" value="1"/>
</dbReference>
<dbReference type="PANTHER" id="PTHR15696:SF25">
    <property type="entry name" value="OS08G0305300 PROTEIN"/>
    <property type="match status" value="1"/>
</dbReference>
<dbReference type="GO" id="GO:0070034">
    <property type="term" value="F:telomerase RNA binding"/>
    <property type="evidence" value="ECO:0007669"/>
    <property type="project" value="TreeGrafter"/>
</dbReference>
<reference evidence="4" key="1">
    <citation type="journal article" date="2023" name="Nat. Commun.">
        <title>Diploid and tetraploid genomes of Acorus and the evolution of monocots.</title>
        <authorList>
            <person name="Ma L."/>
            <person name="Liu K.W."/>
            <person name="Li Z."/>
            <person name="Hsiao Y.Y."/>
            <person name="Qi Y."/>
            <person name="Fu T."/>
            <person name="Tang G.D."/>
            <person name="Zhang D."/>
            <person name="Sun W.H."/>
            <person name="Liu D.K."/>
            <person name="Li Y."/>
            <person name="Chen G.Z."/>
            <person name="Liu X.D."/>
            <person name="Liao X.Y."/>
            <person name="Jiang Y.T."/>
            <person name="Yu X."/>
            <person name="Hao Y."/>
            <person name="Huang J."/>
            <person name="Zhao X.W."/>
            <person name="Ke S."/>
            <person name="Chen Y.Y."/>
            <person name="Wu W.L."/>
            <person name="Hsu J.L."/>
            <person name="Lin Y.F."/>
            <person name="Huang M.D."/>
            <person name="Li C.Y."/>
            <person name="Huang L."/>
            <person name="Wang Z.W."/>
            <person name="Zhao X."/>
            <person name="Zhong W.Y."/>
            <person name="Peng D.H."/>
            <person name="Ahmad S."/>
            <person name="Lan S."/>
            <person name="Zhang J.S."/>
            <person name="Tsai W.C."/>
            <person name="Van de Peer Y."/>
            <person name="Liu Z.J."/>
        </authorList>
    </citation>
    <scope>NUCLEOTIDE SEQUENCE</scope>
    <source>
        <strain evidence="4">SCP</strain>
    </source>
</reference>
<dbReference type="InterPro" id="IPR019458">
    <property type="entry name" value="Est1-like_N"/>
</dbReference>
<comment type="caution">
    <text evidence="4">The sequence shown here is derived from an EMBL/GenBank/DDBJ whole genome shotgun (WGS) entry which is preliminary data.</text>
</comment>
<dbReference type="InterPro" id="IPR011990">
    <property type="entry name" value="TPR-like_helical_dom_sf"/>
</dbReference>
<sequence length="992" mass="110581">MMTLPMDSTPAPSSRDLVQNLYKKNRELENGLRRAVQSKIPSDPNTWIQMRENYETIILEDHDFSELHEVEYALWQLHYKRIEEFRAHINNSPSSAGLVMSQGGRSPARPERVRKILSIFKGFLSEATGFYHGLILKIRARYGLPLGFLSDGVEGQIVMGKDEKKSGEMKKGLMSCHRCMIYLGDLARYKGLYGEGDSVSCEYAAASSYYIQASCMWPSSGNPHHQLAILASYSGDDLVAIYRYFRSLATETPFSTARDNLIIAFEKNRQIYSQLPANIKISKMKTTTGQMNGKGRGRGHTKIFAKDSEVESDSFKEVEPSISENYKAFSTRFVRLNGILFTRTSLETFGEIFSAIISDLYELLSSGLEEKFNFGSNATDNGLAIVRLVTVLIFTVHNVKRESESQSYAEILQRTVLLQNAFIAAFEFVGHIIKLCAQIRDVSSSYLLPAILVFIEWLACYPDIAAGMDVDEKQASARLFFWSQCVSFLNNLILSGSLPIDDDEDDSCFTDMSQYDESETGNRCALWEDFELRGFLPLAPAHLILDFSRKHSFGNDDGDKEKRARVQRIFAAGRALVNVVQSEQGIYFDQKLKKFAIGIEPQDLEDDILTLDVPSSNAQKQSPPVDDLGVMPPVAQMYMDEEEGEEIVFKPSALPQHPGFTMPNSTTSEIVQPILPMSAIVEHHPDVTMAKSISSEVFKPSIPATSNFSSYMTAFSAPLNNGHFQNTLSGSPQLTSVGLHPPQQITPTSKWFMKQDIHLADALKHMRVVENGYDSKSGFAVDMASIQPPSTISHMLPPSAYPINVGMSHYLTGAEPLVPSRLDSVVPSVALSTKVSPLPTGPSQNPVSRPVRHFGPPPGFCAVSSKQQEEPINGRAMMDDQSLEDDYSWLDGYQFSSTTGTGTEKSLAHMPELAPQIPAKSNNMAGMISFPFPGKQIPTMQAQVDHGKRPLDSQFIDNRKFYTEQQLYQEPQLDTLPGQYQGQSLWAGRYFV</sequence>
<reference evidence="4" key="2">
    <citation type="submission" date="2023-06" db="EMBL/GenBank/DDBJ databases">
        <authorList>
            <person name="Ma L."/>
            <person name="Liu K.-W."/>
            <person name="Li Z."/>
            <person name="Hsiao Y.-Y."/>
            <person name="Qi Y."/>
            <person name="Fu T."/>
            <person name="Tang G."/>
            <person name="Zhang D."/>
            <person name="Sun W.-H."/>
            <person name="Liu D.-K."/>
            <person name="Li Y."/>
            <person name="Chen G.-Z."/>
            <person name="Liu X.-D."/>
            <person name="Liao X.-Y."/>
            <person name="Jiang Y.-T."/>
            <person name="Yu X."/>
            <person name="Hao Y."/>
            <person name="Huang J."/>
            <person name="Zhao X.-W."/>
            <person name="Ke S."/>
            <person name="Chen Y.-Y."/>
            <person name="Wu W.-L."/>
            <person name="Hsu J.-L."/>
            <person name="Lin Y.-F."/>
            <person name="Huang M.-D."/>
            <person name="Li C.-Y."/>
            <person name="Huang L."/>
            <person name="Wang Z.-W."/>
            <person name="Zhao X."/>
            <person name="Zhong W.-Y."/>
            <person name="Peng D.-H."/>
            <person name="Ahmad S."/>
            <person name="Lan S."/>
            <person name="Zhang J.-S."/>
            <person name="Tsai W.-C."/>
            <person name="Van De Peer Y."/>
            <person name="Liu Z.-J."/>
        </authorList>
    </citation>
    <scope>NUCLEOTIDE SEQUENCE</scope>
    <source>
        <strain evidence="4">SCP</strain>
        <tissue evidence="4">Leaves</tissue>
    </source>
</reference>
<dbReference type="SUPFAM" id="SSF48452">
    <property type="entry name" value="TPR-like"/>
    <property type="match status" value="1"/>
</dbReference>
<dbReference type="Pfam" id="PF10373">
    <property type="entry name" value="EST1_DNA_bind"/>
    <property type="match status" value="1"/>
</dbReference>
<organism evidence="4 5">
    <name type="scientific">Acorus gramineus</name>
    <name type="common">Dwarf sweet flag</name>
    <dbReference type="NCBI Taxonomy" id="55184"/>
    <lineage>
        <taxon>Eukaryota</taxon>
        <taxon>Viridiplantae</taxon>
        <taxon>Streptophyta</taxon>
        <taxon>Embryophyta</taxon>
        <taxon>Tracheophyta</taxon>
        <taxon>Spermatophyta</taxon>
        <taxon>Magnoliopsida</taxon>
        <taxon>Liliopsida</taxon>
        <taxon>Acoraceae</taxon>
        <taxon>Acorus</taxon>
    </lineage>
</organism>